<comment type="similarity">
    <text evidence="2">Belongs to the methyltransferase superfamily. L-isoaspartyl/D-aspartyl protein methyltransferase family.</text>
</comment>
<sequence length="728" mass="83794">MFYVKGFHYKESDLLGSGSFGKVYKSFNPDTKQSSAIKKIQHGRRENKQELEIFQKLQSIENENLIKLIDFDIHDNFMFLIMELGDLTLREYLIEHGHLNERVIHQFFRDIANGLRALKNANIIHRDIKPENILLCNKKSSPTPAPKDYIVKLADFGTSRFLQLGELAQTVCGTIAYMAPEIQLRKRYNNSADLWSTGLLLLRCIAGADCFRQTISVMEDDLDTFFLEYRSLPLHFNSDCEISNGLKKIIEGLLIVKPDERLNFERFFRYFSEEETESSWTNSLNIKVEEDIARRINILFTEIDEAHCDLINLKEKVKKHNNCIPIDVYQKIQRKLSRFESEMSNLRSLLVEYASQISTGNSVAVRELNKAINDFMDSDFCPTSIQQFIEEHYEWQEKMNYVDDLLEQGVLYVGKNDSLETSRRRLECQECYIFYYSQEGSTRALTGMKELFYQLALLNRLPCIAVDIDIHRELAEREGVPAGPRICLYSNGMYKSMSINSEKQMPKYEPCKEQIELIEKLVEDREISECTKQIMLSFDRADFCPLNPYEDRPQQVGFNTTISAPHMHALTLEFFTDKINFDSKILDVGCGTGYLTTCFAKMIGINGLVIGIDHIPELVEMAIKNIKKHHSDLYTSEHIKIVEGDGRNGYTNNAPYDIINVGAAAEKVPSGLINQLKVGGYLIMPVGPPGDQQFMQYFKESTNKIVEKKLLKVRYVALTSKEEQLGNK</sequence>
<dbReference type="GO" id="GO:0004672">
    <property type="term" value="F:protein kinase activity"/>
    <property type="evidence" value="ECO:0007669"/>
    <property type="project" value="InterPro"/>
</dbReference>
<evidence type="ECO:0000256" key="5">
    <source>
        <dbReference type="ARBA" id="ARBA00022603"/>
    </source>
</evidence>
<evidence type="ECO:0000256" key="8">
    <source>
        <dbReference type="ARBA" id="ARBA00022741"/>
    </source>
</evidence>
<dbReference type="Pfam" id="PF24676">
    <property type="entry name" value="DUF7656"/>
    <property type="match status" value="1"/>
</dbReference>
<dbReference type="GO" id="GO:0005737">
    <property type="term" value="C:cytoplasm"/>
    <property type="evidence" value="ECO:0007669"/>
    <property type="project" value="UniProtKB-SubCell"/>
</dbReference>
<keyword evidence="8 10" id="KW-0547">Nucleotide-binding</keyword>
<feature type="binding site" evidence="10">
    <location>
        <position position="39"/>
    </location>
    <ligand>
        <name>ATP</name>
        <dbReference type="ChEBI" id="CHEBI:30616"/>
    </ligand>
</feature>
<dbReference type="InterPro" id="IPR056073">
    <property type="entry name" value="DUF7656"/>
</dbReference>
<evidence type="ECO:0000256" key="1">
    <source>
        <dbReference type="ARBA" id="ARBA00004496"/>
    </source>
</evidence>
<dbReference type="GO" id="GO:0005524">
    <property type="term" value="F:ATP binding"/>
    <property type="evidence" value="ECO:0007669"/>
    <property type="project" value="UniProtKB-UniRule"/>
</dbReference>
<proteinExistence type="inferred from homology"/>
<dbReference type="PROSITE" id="PS00107">
    <property type="entry name" value="PROTEIN_KINASE_ATP"/>
    <property type="match status" value="1"/>
</dbReference>
<accession>A0A914EBQ6</accession>
<evidence type="ECO:0000256" key="7">
    <source>
        <dbReference type="ARBA" id="ARBA00022691"/>
    </source>
</evidence>
<dbReference type="InterPro" id="IPR008271">
    <property type="entry name" value="Ser/Thr_kinase_AS"/>
</dbReference>
<dbReference type="SUPFAM" id="SSF56112">
    <property type="entry name" value="Protein kinase-like (PK-like)"/>
    <property type="match status" value="1"/>
</dbReference>
<name>A0A914EBQ6_9BILA</name>
<dbReference type="SMART" id="SM00220">
    <property type="entry name" value="S_TKc"/>
    <property type="match status" value="1"/>
</dbReference>
<dbReference type="NCBIfam" id="TIGR00080">
    <property type="entry name" value="pimt"/>
    <property type="match status" value="1"/>
</dbReference>
<dbReference type="InterPro" id="IPR000682">
    <property type="entry name" value="PCMT"/>
</dbReference>
<dbReference type="PANTHER" id="PTHR11579:SF0">
    <property type="entry name" value="PROTEIN-L-ISOASPARTATE(D-ASPARTATE) O-METHYLTRANSFERASE"/>
    <property type="match status" value="1"/>
</dbReference>
<reference evidence="13" key="1">
    <citation type="submission" date="2022-11" db="UniProtKB">
        <authorList>
            <consortium name="WormBaseParasite"/>
        </authorList>
    </citation>
    <scope>IDENTIFICATION</scope>
</reference>
<dbReference type="SUPFAM" id="SSF53335">
    <property type="entry name" value="S-adenosyl-L-methionine-dependent methyltransferases"/>
    <property type="match status" value="1"/>
</dbReference>
<dbReference type="PROSITE" id="PS01279">
    <property type="entry name" value="PCMT"/>
    <property type="match status" value="1"/>
</dbReference>
<dbReference type="InterPro" id="IPR017441">
    <property type="entry name" value="Protein_kinase_ATP_BS"/>
</dbReference>
<comment type="subcellular location">
    <subcellularLocation>
        <location evidence="1">Cytoplasm</location>
    </subcellularLocation>
</comment>
<dbReference type="PROSITE" id="PS50011">
    <property type="entry name" value="PROTEIN_KINASE_DOM"/>
    <property type="match status" value="1"/>
</dbReference>
<dbReference type="GO" id="GO:0032259">
    <property type="term" value="P:methylation"/>
    <property type="evidence" value="ECO:0007669"/>
    <property type="project" value="UniProtKB-KW"/>
</dbReference>
<evidence type="ECO:0000256" key="4">
    <source>
        <dbReference type="ARBA" id="ARBA00022490"/>
    </source>
</evidence>
<keyword evidence="4" id="KW-0963">Cytoplasm</keyword>
<dbReference type="InterPro" id="IPR000719">
    <property type="entry name" value="Prot_kinase_dom"/>
</dbReference>
<dbReference type="Pfam" id="PF01135">
    <property type="entry name" value="PCMT"/>
    <property type="match status" value="1"/>
</dbReference>
<evidence type="ECO:0000313" key="13">
    <source>
        <dbReference type="WBParaSite" id="ACRNAN_scaffold6699.g25134.t1"/>
    </source>
</evidence>
<evidence type="ECO:0000256" key="10">
    <source>
        <dbReference type="PROSITE-ProRule" id="PRU10141"/>
    </source>
</evidence>
<dbReference type="EC" id="2.1.1.77" evidence="3"/>
<keyword evidence="12" id="KW-1185">Reference proteome</keyword>
<evidence type="ECO:0000256" key="2">
    <source>
        <dbReference type="ARBA" id="ARBA00005369"/>
    </source>
</evidence>
<keyword evidence="9 10" id="KW-0067">ATP-binding</keyword>
<dbReference type="InterPro" id="IPR029063">
    <property type="entry name" value="SAM-dependent_MTases_sf"/>
</dbReference>
<dbReference type="Proteomes" id="UP000887540">
    <property type="component" value="Unplaced"/>
</dbReference>
<dbReference type="InterPro" id="IPR011009">
    <property type="entry name" value="Kinase-like_dom_sf"/>
</dbReference>
<dbReference type="Gene3D" id="1.10.510.10">
    <property type="entry name" value="Transferase(Phosphotransferase) domain 1"/>
    <property type="match status" value="1"/>
</dbReference>
<keyword evidence="7" id="KW-0949">S-adenosyl-L-methionine</keyword>
<organism evidence="12 13">
    <name type="scientific">Acrobeloides nanus</name>
    <dbReference type="NCBI Taxonomy" id="290746"/>
    <lineage>
        <taxon>Eukaryota</taxon>
        <taxon>Metazoa</taxon>
        <taxon>Ecdysozoa</taxon>
        <taxon>Nematoda</taxon>
        <taxon>Chromadorea</taxon>
        <taxon>Rhabditida</taxon>
        <taxon>Tylenchina</taxon>
        <taxon>Cephalobomorpha</taxon>
        <taxon>Cephaloboidea</taxon>
        <taxon>Cephalobidae</taxon>
        <taxon>Acrobeloides</taxon>
    </lineage>
</organism>
<evidence type="ECO:0000256" key="6">
    <source>
        <dbReference type="ARBA" id="ARBA00022679"/>
    </source>
</evidence>
<feature type="domain" description="Protein kinase" evidence="11">
    <location>
        <begin position="9"/>
        <end position="281"/>
    </location>
</feature>
<dbReference type="GO" id="GO:0004719">
    <property type="term" value="F:protein-L-isoaspartate (D-aspartate) O-methyltransferase activity"/>
    <property type="evidence" value="ECO:0007669"/>
    <property type="project" value="UniProtKB-EC"/>
</dbReference>
<dbReference type="PROSITE" id="PS00108">
    <property type="entry name" value="PROTEIN_KINASE_ST"/>
    <property type="match status" value="1"/>
</dbReference>
<dbReference type="Gene3D" id="3.40.50.150">
    <property type="entry name" value="Vaccinia Virus protein VP39"/>
    <property type="match status" value="1"/>
</dbReference>
<dbReference type="CDD" id="cd02440">
    <property type="entry name" value="AdoMet_MTases"/>
    <property type="match status" value="1"/>
</dbReference>
<evidence type="ECO:0000256" key="3">
    <source>
        <dbReference type="ARBA" id="ARBA00011890"/>
    </source>
</evidence>
<evidence type="ECO:0000256" key="9">
    <source>
        <dbReference type="ARBA" id="ARBA00022840"/>
    </source>
</evidence>
<dbReference type="Pfam" id="PF00069">
    <property type="entry name" value="Pkinase"/>
    <property type="match status" value="1"/>
</dbReference>
<protein>
    <recommendedName>
        <fullName evidence="3">protein-L-isoaspartate(D-aspartate) O-methyltransferase</fullName>
        <ecNumber evidence="3">2.1.1.77</ecNumber>
    </recommendedName>
</protein>
<evidence type="ECO:0000259" key="11">
    <source>
        <dbReference type="PROSITE" id="PS50011"/>
    </source>
</evidence>
<keyword evidence="6" id="KW-0808">Transferase</keyword>
<dbReference type="PANTHER" id="PTHR11579">
    <property type="entry name" value="PROTEIN-L-ISOASPARTATE O-METHYLTRANSFERASE"/>
    <property type="match status" value="1"/>
</dbReference>
<dbReference type="AlphaFoldDB" id="A0A914EBQ6"/>
<keyword evidence="5" id="KW-0489">Methyltransferase</keyword>
<evidence type="ECO:0000313" key="12">
    <source>
        <dbReference type="Proteomes" id="UP000887540"/>
    </source>
</evidence>
<dbReference type="WBParaSite" id="ACRNAN_scaffold6699.g25134.t1">
    <property type="protein sequence ID" value="ACRNAN_scaffold6699.g25134.t1"/>
    <property type="gene ID" value="ACRNAN_scaffold6699.g25134"/>
</dbReference>